<proteinExistence type="predicted"/>
<sequence length="482" mass="50877">MKVYRILWSIAVLTLALTFAGCGGGGNDGVVPPPTSPILGEVVPDSNGVTAFNQTIEAMDLDFAIPPFPGQANYWDLGTDFSLGDGGDDQFDGALQLAIDGAPFPGNQLYSELAFLTPYLSTANGVKVAAVAESSPDFPSLSGLYSAWLAGTSDSRLQRTIDLRNVSGTLILTWNDQVFADSGDIADPSNVPYYQVVVRDASTGLVLDTPLLYATSTTFNPSSAPNHTADLSAYAGQIIILSFETRGTNLIGYATVDDVSLTSNGGANLLVNGDFETGDLSGWTTNAPQELQNVTSGVRTLEGLNVTRSFYTVPNRLWGRWVDVFENPGVTPITVSVTYTTDLGHDNGTPGAGTGMIAYTPGTTGALSSWDNLAGDRDRDLGLVFGRAEAVLFDAPSAIGLADGDDLITVTYNLTVPALGRRALVNFVVMNGIDTGEISSVTASTRPVEIDAENMKILSGYGTDPQYQEGMTQEQIEAVVNF</sequence>
<dbReference type="Gene3D" id="2.60.120.260">
    <property type="entry name" value="Galactose-binding domain-like"/>
    <property type="match status" value="1"/>
</dbReference>
<dbReference type="KEGG" id="des:DSOUD_2916"/>
<protein>
    <submittedName>
        <fullName evidence="2">Uncharacterized protein</fullName>
    </submittedName>
</protein>
<organism evidence="2 3">
    <name type="scientific">Desulfuromonas soudanensis</name>
    <dbReference type="NCBI Taxonomy" id="1603606"/>
    <lineage>
        <taxon>Bacteria</taxon>
        <taxon>Pseudomonadati</taxon>
        <taxon>Thermodesulfobacteriota</taxon>
        <taxon>Desulfuromonadia</taxon>
        <taxon>Desulfuromonadales</taxon>
        <taxon>Desulfuromonadaceae</taxon>
        <taxon>Desulfuromonas</taxon>
    </lineage>
</organism>
<evidence type="ECO:0000313" key="2">
    <source>
        <dbReference type="EMBL" id="ALC17644.1"/>
    </source>
</evidence>
<dbReference type="PROSITE" id="PS51257">
    <property type="entry name" value="PROKAR_LIPOPROTEIN"/>
    <property type="match status" value="1"/>
</dbReference>
<accession>A0A0M5ILJ0</accession>
<name>A0A0M5ILJ0_9BACT</name>
<dbReference type="AlphaFoldDB" id="A0A0M5ILJ0"/>
<dbReference type="EMBL" id="CP010802">
    <property type="protein sequence ID" value="ALC17644.1"/>
    <property type="molecule type" value="Genomic_DNA"/>
</dbReference>
<reference evidence="2 3" key="1">
    <citation type="submission" date="2015-07" db="EMBL/GenBank/DDBJ databases">
        <title>Isolation and Genomic Characterization of a Novel Halophilic Metal-Reducing Deltaproteobacterium from the Deep Subsurface.</title>
        <authorList>
            <person name="Badalamenti J.P."/>
            <person name="Summers Z.M."/>
            <person name="Gralnick J.A."/>
            <person name="Bond D.R."/>
        </authorList>
    </citation>
    <scope>NUCLEOTIDE SEQUENCE [LARGE SCALE GENOMIC DNA]</scope>
    <source>
        <strain evidence="2 3">WTL</strain>
    </source>
</reference>
<dbReference type="RefSeq" id="WP_053551640.1">
    <property type="nucleotide sequence ID" value="NZ_CP010802.1"/>
</dbReference>
<evidence type="ECO:0000313" key="3">
    <source>
        <dbReference type="Proteomes" id="UP000057158"/>
    </source>
</evidence>
<dbReference type="STRING" id="1603606.DSOUD_2916"/>
<dbReference type="OrthoDB" id="5432833at2"/>
<evidence type="ECO:0000256" key="1">
    <source>
        <dbReference type="SAM" id="SignalP"/>
    </source>
</evidence>
<keyword evidence="1" id="KW-0732">Signal</keyword>
<feature type="chain" id="PRO_5005803143" evidence="1">
    <location>
        <begin position="21"/>
        <end position="482"/>
    </location>
</feature>
<dbReference type="PATRIC" id="fig|1603606.3.peg.3144"/>
<feature type="signal peptide" evidence="1">
    <location>
        <begin position="1"/>
        <end position="20"/>
    </location>
</feature>
<dbReference type="Proteomes" id="UP000057158">
    <property type="component" value="Chromosome"/>
</dbReference>
<gene>
    <name evidence="2" type="ORF">DSOUD_2916</name>
</gene>
<keyword evidence="3" id="KW-1185">Reference proteome</keyword>